<sequence>MEKKRTWLGIDTISVEHLTCIEKEGSYHCKGELVGNKNNRIYGVEYQIVATSNWETRFFDIRCQEGHRYYQLSGHKLNEQWMLDEQEYPHLKECLDIDISVTPFTNTLPINRLKLNIGESKTIPVLYINPLEENFTMIQQQYTKLSDNTYHYKNIWSDFEATITVDQDGLVVDYPGLFKTV</sequence>
<dbReference type="InterPro" id="IPR009467">
    <property type="entry name" value="Glycolipid-bd_prot_put"/>
</dbReference>
<dbReference type="AlphaFoldDB" id="A0A378RLX8"/>
<reference evidence="1 2" key="1">
    <citation type="submission" date="2018-06" db="EMBL/GenBank/DDBJ databases">
        <authorList>
            <consortium name="Pathogen Informatics"/>
            <person name="Doyle S."/>
        </authorList>
    </citation>
    <scope>NUCLEOTIDE SEQUENCE [LARGE SCALE GENOMIC DNA]</scope>
    <source>
        <strain evidence="1 2">NCTC11179</strain>
    </source>
</reference>
<dbReference type="RefSeq" id="WP_115090248.1">
    <property type="nucleotide sequence ID" value="NZ_CP068107.1"/>
</dbReference>
<evidence type="ECO:0000313" key="2">
    <source>
        <dbReference type="Proteomes" id="UP000255024"/>
    </source>
</evidence>
<dbReference type="Pfam" id="PF06475">
    <property type="entry name" value="Glycolipid_bind"/>
    <property type="match status" value="1"/>
</dbReference>
<accession>A0A378RLX8</accession>
<keyword evidence="2" id="KW-1185">Reference proteome</keyword>
<name>A0A378RLX8_MYROD</name>
<dbReference type="SUPFAM" id="SSF159275">
    <property type="entry name" value="PA1994-like"/>
    <property type="match status" value="1"/>
</dbReference>
<dbReference type="EMBL" id="UGQL01000001">
    <property type="protein sequence ID" value="STZ27281.1"/>
    <property type="molecule type" value="Genomic_DNA"/>
</dbReference>
<gene>
    <name evidence="1" type="ORF">NCTC11179_00816</name>
</gene>
<evidence type="ECO:0000313" key="1">
    <source>
        <dbReference type="EMBL" id="STZ27281.1"/>
    </source>
</evidence>
<dbReference type="Proteomes" id="UP000255024">
    <property type="component" value="Unassembled WGS sequence"/>
</dbReference>
<protein>
    <submittedName>
        <fullName evidence="1">Uncharacterized protein conserved in bacteria</fullName>
    </submittedName>
</protein>
<proteinExistence type="predicted"/>
<organism evidence="1 2">
    <name type="scientific">Myroides odoratus</name>
    <name type="common">Flavobacterium odoratum</name>
    <dbReference type="NCBI Taxonomy" id="256"/>
    <lineage>
        <taxon>Bacteria</taxon>
        <taxon>Pseudomonadati</taxon>
        <taxon>Bacteroidota</taxon>
        <taxon>Flavobacteriia</taxon>
        <taxon>Flavobacteriales</taxon>
        <taxon>Flavobacteriaceae</taxon>
        <taxon>Myroides</taxon>
    </lineage>
</organism>